<keyword evidence="1" id="KW-0732">Signal</keyword>
<evidence type="ECO:0000313" key="2">
    <source>
        <dbReference type="EMBL" id="SUC37657.1"/>
    </source>
</evidence>
<dbReference type="RefSeq" id="WP_115084057.1">
    <property type="nucleotide sequence ID" value="NZ_UGTP01000002.1"/>
</dbReference>
<evidence type="ECO:0000256" key="1">
    <source>
        <dbReference type="SAM" id="SignalP"/>
    </source>
</evidence>
<gene>
    <name evidence="2" type="ORF">NCTC13043_02147</name>
</gene>
<dbReference type="EMBL" id="UGTP01000002">
    <property type="protein sequence ID" value="SUC37657.1"/>
    <property type="molecule type" value="Genomic_DNA"/>
</dbReference>
<evidence type="ECO:0000313" key="3">
    <source>
        <dbReference type="Proteomes" id="UP000254235"/>
    </source>
</evidence>
<dbReference type="Pfam" id="PF14412">
    <property type="entry name" value="AHH"/>
    <property type="match status" value="1"/>
</dbReference>
<sequence length="323" mass="36481">MKNFKLIIFVFSILLALPYSSFAQKQLVKTVYKGAKGLFKREAKVLTKEGIEATNKSILKDAFKSGAEEIGKDYVRKASAKQLIRSAVRKNLLKEIEEKELGSLLRYGMVSAKKEIAHTEKSVVKKMAEKASVNNNYSKEIRACSKKIGKEISKTFTRIIISSKNQYITSPQYLKIIKNKKIIIKETGIKDAKVLRENMLKVMGNDGKYAKNTLKNGNQAHHVVGNETPIAGKKLEQYGIDINDPMNGIFLPSSDGSGLRGVIHRGSHKQEYYEYIEQMFSQCKSKKDCYEVLDKVKSDLYKGKIKLYKEGINKVNKTFSTVS</sequence>
<dbReference type="InterPro" id="IPR032871">
    <property type="entry name" value="AHH_dom_containing"/>
</dbReference>
<proteinExistence type="predicted"/>
<accession>A0A379G9K5</accession>
<dbReference type="Proteomes" id="UP000254235">
    <property type="component" value="Unassembled WGS sequence"/>
</dbReference>
<name>A0A379G9K5_9BACT</name>
<protein>
    <recommendedName>
        <fullName evidence="4">A nuclease family of the HNH/ENDO VII superfamily with conserved AHH</fullName>
    </recommendedName>
</protein>
<dbReference type="AlphaFoldDB" id="A0A379G9K5"/>
<dbReference type="GeneID" id="78571782"/>
<organism evidence="2 3">
    <name type="scientific">Prevotella pallens</name>
    <dbReference type="NCBI Taxonomy" id="60133"/>
    <lineage>
        <taxon>Bacteria</taxon>
        <taxon>Pseudomonadati</taxon>
        <taxon>Bacteroidota</taxon>
        <taxon>Bacteroidia</taxon>
        <taxon>Bacteroidales</taxon>
        <taxon>Prevotellaceae</taxon>
        <taxon>Prevotella</taxon>
    </lineage>
</organism>
<evidence type="ECO:0008006" key="4">
    <source>
        <dbReference type="Google" id="ProtNLM"/>
    </source>
</evidence>
<dbReference type="OrthoDB" id="5889044at2"/>
<feature type="chain" id="PRO_5016739039" description="A nuclease family of the HNH/ENDO VII superfamily with conserved AHH" evidence="1">
    <location>
        <begin position="24"/>
        <end position="323"/>
    </location>
</feature>
<reference evidence="2 3" key="1">
    <citation type="submission" date="2018-06" db="EMBL/GenBank/DDBJ databases">
        <authorList>
            <consortium name="Pathogen Informatics"/>
            <person name="Doyle S."/>
        </authorList>
    </citation>
    <scope>NUCLEOTIDE SEQUENCE [LARGE SCALE GENOMIC DNA]</scope>
    <source>
        <strain evidence="2 3">NCTC13043</strain>
    </source>
</reference>
<feature type="signal peptide" evidence="1">
    <location>
        <begin position="1"/>
        <end position="23"/>
    </location>
</feature>